<dbReference type="EMBL" id="JAENIM010000016">
    <property type="protein sequence ID" value="MBK1790162.1"/>
    <property type="molecule type" value="Genomic_DNA"/>
</dbReference>
<dbReference type="InterPro" id="IPR004843">
    <property type="entry name" value="Calcineurin-like_PHP"/>
</dbReference>
<dbReference type="SUPFAM" id="SSF56300">
    <property type="entry name" value="Metallo-dependent phosphatases"/>
    <property type="match status" value="1"/>
</dbReference>
<evidence type="ECO:0000259" key="1">
    <source>
        <dbReference type="Pfam" id="PF00149"/>
    </source>
</evidence>
<keyword evidence="3" id="KW-1185">Reference proteome</keyword>
<dbReference type="GO" id="GO:0016787">
    <property type="term" value="F:hydrolase activity"/>
    <property type="evidence" value="ECO:0007669"/>
    <property type="project" value="InterPro"/>
</dbReference>
<dbReference type="Proteomes" id="UP000624703">
    <property type="component" value="Unassembled WGS sequence"/>
</dbReference>
<sequence length="238" mass="26526">MHIEATNLYICGDYHGQKEQLKKQLVSIPAGSAVVFLGDYPIHHAGQLATLSILLGNFELQAYLIRGNHDNPQFWRDNREDVNQKFANLTLLADVDSLQWQGLNVLCIGGAISADRLGDRMDQVDCWSTDEQVPMDVAVSTQALVDEFGSFDIMLSHTCTNEGEPVCAEKIAFVSRFLPIDEKLENDLKNEALRLSKAFQVSGAPRSIFGHYHYSSDVDFSGANFRALDICEIMKIEA</sequence>
<comment type="caution">
    <text evidence="2">The sequence shown here is derived from an EMBL/GenBank/DDBJ whole genome shotgun (WGS) entry which is preliminary data.</text>
</comment>
<evidence type="ECO:0000313" key="2">
    <source>
        <dbReference type="EMBL" id="MBK1790162.1"/>
    </source>
</evidence>
<dbReference type="InterPro" id="IPR029052">
    <property type="entry name" value="Metallo-depent_PP-like"/>
</dbReference>
<proteinExistence type="predicted"/>
<reference evidence="2" key="1">
    <citation type="submission" date="2021-01" db="EMBL/GenBank/DDBJ databases">
        <title>Modified the classification status of verrucomicrobia.</title>
        <authorList>
            <person name="Feng X."/>
        </authorList>
    </citation>
    <scope>NUCLEOTIDE SEQUENCE</scope>
    <source>
        <strain evidence="2">_KCTC 22039</strain>
    </source>
</reference>
<feature type="domain" description="Calcineurin-like phosphoesterase" evidence="1">
    <location>
        <begin position="8"/>
        <end position="213"/>
    </location>
</feature>
<dbReference type="Pfam" id="PF00149">
    <property type="entry name" value="Metallophos"/>
    <property type="match status" value="1"/>
</dbReference>
<name>A0A8J7MCU2_9BACT</name>
<organism evidence="2 3">
    <name type="scientific">Persicirhabdus sediminis</name>
    <dbReference type="NCBI Taxonomy" id="454144"/>
    <lineage>
        <taxon>Bacteria</taxon>
        <taxon>Pseudomonadati</taxon>
        <taxon>Verrucomicrobiota</taxon>
        <taxon>Verrucomicrobiia</taxon>
        <taxon>Verrucomicrobiales</taxon>
        <taxon>Verrucomicrobiaceae</taxon>
        <taxon>Persicirhabdus</taxon>
    </lineage>
</organism>
<protein>
    <submittedName>
        <fullName evidence="2">Metallophosphoesterase</fullName>
    </submittedName>
</protein>
<dbReference type="Gene3D" id="3.60.21.10">
    <property type="match status" value="1"/>
</dbReference>
<evidence type="ECO:0000313" key="3">
    <source>
        <dbReference type="Proteomes" id="UP000624703"/>
    </source>
</evidence>
<gene>
    <name evidence="2" type="ORF">JIN82_03215</name>
</gene>
<accession>A0A8J7MCU2</accession>
<dbReference type="RefSeq" id="WP_200310201.1">
    <property type="nucleotide sequence ID" value="NZ_JAENIM010000016.1"/>
</dbReference>
<dbReference type="AlphaFoldDB" id="A0A8J7MCU2"/>